<dbReference type="Proteomes" id="UP000251213">
    <property type="component" value="Unassembled WGS sequence"/>
</dbReference>
<organism evidence="1 2">
    <name type="scientific">Thermoflavimicrobium daqui</name>
    <dbReference type="NCBI Taxonomy" id="2137476"/>
    <lineage>
        <taxon>Bacteria</taxon>
        <taxon>Bacillati</taxon>
        <taxon>Bacillota</taxon>
        <taxon>Bacilli</taxon>
        <taxon>Bacillales</taxon>
        <taxon>Thermoactinomycetaceae</taxon>
        <taxon>Thermoflavimicrobium</taxon>
    </lineage>
</organism>
<evidence type="ECO:0000313" key="1">
    <source>
        <dbReference type="EMBL" id="RAL20835.1"/>
    </source>
</evidence>
<keyword evidence="2" id="KW-1185">Reference proteome</keyword>
<sequence length="69" mass="8044">MARYKCKLSLLKPTKRQKFVPAVGDQVEIRKQVYTVKEVFKWDGRYVTVLDKLGLVFEGELIRLEEGEA</sequence>
<dbReference type="AlphaFoldDB" id="A0A364K0G4"/>
<evidence type="ECO:0000313" key="2">
    <source>
        <dbReference type="Proteomes" id="UP000251213"/>
    </source>
</evidence>
<dbReference type="EMBL" id="QJKK01000024">
    <property type="protein sequence ID" value="RAL20835.1"/>
    <property type="molecule type" value="Genomic_DNA"/>
</dbReference>
<reference evidence="1 2" key="1">
    <citation type="submission" date="2018-06" db="EMBL/GenBank/DDBJ databases">
        <title>Thermoflavimicrobium daqus sp. nov., a thermophilic microbe isolated from Moutai-flavour Daqu.</title>
        <authorList>
            <person name="Wang X."/>
            <person name="Zhou H."/>
        </authorList>
    </citation>
    <scope>NUCLEOTIDE SEQUENCE [LARGE SCALE GENOMIC DNA]</scope>
    <source>
        <strain evidence="1 2">FBKL4.011</strain>
    </source>
</reference>
<gene>
    <name evidence="1" type="ORF">DL897_17710</name>
</gene>
<proteinExistence type="predicted"/>
<comment type="caution">
    <text evidence="1">The sequence shown here is derived from an EMBL/GenBank/DDBJ whole genome shotgun (WGS) entry which is preliminary data.</text>
</comment>
<protein>
    <submittedName>
        <fullName evidence="1">Uncharacterized protein</fullName>
    </submittedName>
</protein>
<name>A0A364K0G4_9BACL</name>
<accession>A0A364K0G4</accession>
<reference evidence="1 2" key="2">
    <citation type="submission" date="2018-06" db="EMBL/GenBank/DDBJ databases">
        <authorList>
            <person name="Zhirakovskaya E."/>
        </authorList>
    </citation>
    <scope>NUCLEOTIDE SEQUENCE [LARGE SCALE GENOMIC DNA]</scope>
    <source>
        <strain evidence="1 2">FBKL4.011</strain>
    </source>
</reference>